<dbReference type="InterPro" id="IPR050432">
    <property type="entry name" value="FAD-linked_Oxidoreductases_BP"/>
</dbReference>
<evidence type="ECO:0000256" key="1">
    <source>
        <dbReference type="ARBA" id="ARBA00005466"/>
    </source>
</evidence>
<evidence type="ECO:0000313" key="5">
    <source>
        <dbReference type="EMBL" id="KAL1630497.1"/>
    </source>
</evidence>
<reference evidence="5 6" key="1">
    <citation type="submission" date="2024-02" db="EMBL/GenBank/DDBJ databases">
        <title>De novo assembly and annotation of 12 fungi associated with fruit tree decline syndrome in Ontario, Canada.</title>
        <authorList>
            <person name="Sulman M."/>
            <person name="Ellouze W."/>
            <person name="Ilyukhin E."/>
        </authorList>
    </citation>
    <scope>NUCLEOTIDE SEQUENCE [LARGE SCALE GENOMIC DNA]</scope>
    <source>
        <strain evidence="5 6">M1-105</strain>
    </source>
</reference>
<dbReference type="PANTHER" id="PTHR13878">
    <property type="entry name" value="GULONOLACTONE OXIDASE"/>
    <property type="match status" value="1"/>
</dbReference>
<dbReference type="PANTHER" id="PTHR13878:SF91">
    <property type="entry name" value="FAD BINDING DOMAIN PROTEIN (AFU_ORTHOLOGUE AFUA_6G12070)-RELATED"/>
    <property type="match status" value="1"/>
</dbReference>
<proteinExistence type="inferred from homology"/>
<evidence type="ECO:0000256" key="3">
    <source>
        <dbReference type="SAM" id="SignalP"/>
    </source>
</evidence>
<comment type="similarity">
    <text evidence="1">Belongs to the oxygen-dependent FAD-linked oxidoreductase family.</text>
</comment>
<sequence length="630" mass="68237">MSPLSKLPISGLLLLAAAITAAPFDCLPGEPCWPSSRHWASFNSTLNGRLQLTKPLASPCYDGSGNHDPALCTNIAKVYSDDVTRASVYGATQNLQWQECGTEKCLLKSPDDGQCSLGALSAYYVNATSAYDVIQTVKFVSNTGIRMSIKNSGHDYLGRSVAPNSLALWTRNIQNYEFHESFTPEGCSTSYENIGVIGAGVSAGEARDYFKTKGMDITLGAIESVGPAGGFGQAGGHGPLGPTHGLMIDQAVEFDVVTADGVLRTINACQEPDLFWAMRGGGGGTFAVMVNYKFKVHPSVPFNTYSFLANLTDLPEDLTQSWVYRAILTAFVENQEAWSAANMSGYNFFSHDKIETHLVLPSNQPLSHMIDLTSAWADFLTSLPGLSITKHAYEHFKTYKDWASDSDYRGIINRNSPGGIAVVESGRLIPRSLFSSKKNQTQLVDGMLRGLAAGSAINPHFMMQVYATTPANTPDAAGATSAHPAWRTALWTLDYVSGYLEGTPAANVSALWQGSRDAVAFLKKLTPGGGCYLNEADYGEEDWQATFFGDNYARLLRIKNAWDPKGLFNCWKCVGWTGEADRMYSCYGDKPNPSAKLPAVGEAAGDGLKHQHPEGLTWAEELGFVFSEEL</sequence>
<dbReference type="PROSITE" id="PS51387">
    <property type="entry name" value="FAD_PCMH"/>
    <property type="match status" value="1"/>
</dbReference>
<dbReference type="InterPro" id="IPR016169">
    <property type="entry name" value="FAD-bd_PCMH_sub2"/>
</dbReference>
<dbReference type="Gene3D" id="3.30.465.10">
    <property type="match status" value="2"/>
</dbReference>
<dbReference type="Pfam" id="PF01565">
    <property type="entry name" value="FAD_binding_4"/>
    <property type="match status" value="1"/>
</dbReference>
<keyword evidence="3" id="KW-0732">Signal</keyword>
<accession>A0ABR3SVA1</accession>
<dbReference type="Proteomes" id="UP001521116">
    <property type="component" value="Unassembled WGS sequence"/>
</dbReference>
<dbReference type="SUPFAM" id="SSF56176">
    <property type="entry name" value="FAD-binding/transporter-associated domain-like"/>
    <property type="match status" value="1"/>
</dbReference>
<comment type="caution">
    <text evidence="5">The sequence shown here is derived from an EMBL/GenBank/DDBJ whole genome shotgun (WGS) entry which is preliminary data.</text>
</comment>
<gene>
    <name evidence="5" type="ORF">SLS56_004897</name>
</gene>
<keyword evidence="2" id="KW-0560">Oxidoreductase</keyword>
<dbReference type="InterPro" id="IPR006094">
    <property type="entry name" value="Oxid_FAD_bind_N"/>
</dbReference>
<evidence type="ECO:0000259" key="4">
    <source>
        <dbReference type="PROSITE" id="PS51387"/>
    </source>
</evidence>
<organism evidence="5 6">
    <name type="scientific">Neofusicoccum ribis</name>
    <dbReference type="NCBI Taxonomy" id="45134"/>
    <lineage>
        <taxon>Eukaryota</taxon>
        <taxon>Fungi</taxon>
        <taxon>Dikarya</taxon>
        <taxon>Ascomycota</taxon>
        <taxon>Pezizomycotina</taxon>
        <taxon>Dothideomycetes</taxon>
        <taxon>Dothideomycetes incertae sedis</taxon>
        <taxon>Botryosphaeriales</taxon>
        <taxon>Botryosphaeriaceae</taxon>
        <taxon>Neofusicoccum</taxon>
    </lineage>
</organism>
<dbReference type="InterPro" id="IPR036318">
    <property type="entry name" value="FAD-bd_PCMH-like_sf"/>
</dbReference>
<dbReference type="EMBL" id="JAJVDC020000046">
    <property type="protein sequence ID" value="KAL1630497.1"/>
    <property type="molecule type" value="Genomic_DNA"/>
</dbReference>
<dbReference type="Pfam" id="PF08031">
    <property type="entry name" value="BBE"/>
    <property type="match status" value="1"/>
</dbReference>
<dbReference type="InterPro" id="IPR012951">
    <property type="entry name" value="BBE"/>
</dbReference>
<name>A0ABR3SVA1_9PEZI</name>
<dbReference type="InterPro" id="IPR016166">
    <property type="entry name" value="FAD-bd_PCMH"/>
</dbReference>
<keyword evidence="6" id="KW-1185">Reference proteome</keyword>
<feature type="domain" description="FAD-binding PCMH-type" evidence="4">
    <location>
        <begin position="117"/>
        <end position="299"/>
    </location>
</feature>
<protein>
    <recommendedName>
        <fullName evidence="4">FAD-binding PCMH-type domain-containing protein</fullName>
    </recommendedName>
</protein>
<evidence type="ECO:0000313" key="6">
    <source>
        <dbReference type="Proteomes" id="UP001521116"/>
    </source>
</evidence>
<evidence type="ECO:0000256" key="2">
    <source>
        <dbReference type="ARBA" id="ARBA00023002"/>
    </source>
</evidence>
<feature type="chain" id="PRO_5046306751" description="FAD-binding PCMH-type domain-containing protein" evidence="3">
    <location>
        <begin position="22"/>
        <end position="630"/>
    </location>
</feature>
<feature type="signal peptide" evidence="3">
    <location>
        <begin position="1"/>
        <end position="21"/>
    </location>
</feature>